<comment type="similarity">
    <text evidence="7">Belongs to the nucleoporin Nup84/Nup107 family.</text>
</comment>
<evidence type="ECO:0000256" key="4">
    <source>
        <dbReference type="ARBA" id="ARBA00023010"/>
    </source>
</evidence>
<dbReference type="OrthoDB" id="3098at2759"/>
<evidence type="ECO:0000256" key="1">
    <source>
        <dbReference type="ARBA" id="ARBA00022448"/>
    </source>
</evidence>
<dbReference type="Gene3D" id="1.20.190.50">
    <property type="match status" value="1"/>
</dbReference>
<dbReference type="PANTHER" id="PTHR13003">
    <property type="entry name" value="NUP107-RELATED"/>
    <property type="match status" value="1"/>
</dbReference>
<keyword evidence="1 7" id="KW-0813">Transport</keyword>
<keyword evidence="3" id="KW-0653">Protein transport</keyword>
<dbReference type="GO" id="GO:0031965">
    <property type="term" value="C:nuclear membrane"/>
    <property type="evidence" value="ECO:0007669"/>
    <property type="project" value="UniProtKB-SubCell"/>
</dbReference>
<dbReference type="GO" id="GO:0031080">
    <property type="term" value="C:nuclear pore outer ring"/>
    <property type="evidence" value="ECO:0007669"/>
    <property type="project" value="TreeGrafter"/>
</dbReference>
<dbReference type="GO" id="GO:0000973">
    <property type="term" value="P:post-transcriptional tethering of RNA polymerase II gene DNA at nuclear periphery"/>
    <property type="evidence" value="ECO:0007669"/>
    <property type="project" value="TreeGrafter"/>
</dbReference>
<dbReference type="EMBL" id="ML979133">
    <property type="protein sequence ID" value="KAF1919735.1"/>
    <property type="molecule type" value="Genomic_DNA"/>
</dbReference>
<feature type="region of interest" description="Disordered" evidence="8">
    <location>
        <begin position="1"/>
        <end position="41"/>
    </location>
</feature>
<reference evidence="9" key="1">
    <citation type="journal article" date="2020" name="Stud. Mycol.">
        <title>101 Dothideomycetes genomes: a test case for predicting lifestyles and emergence of pathogens.</title>
        <authorList>
            <person name="Haridas S."/>
            <person name="Albert R."/>
            <person name="Binder M."/>
            <person name="Bloem J."/>
            <person name="Labutti K."/>
            <person name="Salamov A."/>
            <person name="Andreopoulos B."/>
            <person name="Baker S."/>
            <person name="Barry K."/>
            <person name="Bills G."/>
            <person name="Bluhm B."/>
            <person name="Cannon C."/>
            <person name="Castanera R."/>
            <person name="Culley D."/>
            <person name="Daum C."/>
            <person name="Ezra D."/>
            <person name="Gonzalez J."/>
            <person name="Henrissat B."/>
            <person name="Kuo A."/>
            <person name="Liang C."/>
            <person name="Lipzen A."/>
            <person name="Lutzoni F."/>
            <person name="Magnuson J."/>
            <person name="Mondo S."/>
            <person name="Nolan M."/>
            <person name="Ohm R."/>
            <person name="Pangilinan J."/>
            <person name="Park H.-J."/>
            <person name="Ramirez L."/>
            <person name="Alfaro M."/>
            <person name="Sun H."/>
            <person name="Tritt A."/>
            <person name="Yoshinaga Y."/>
            <person name="Zwiers L.-H."/>
            <person name="Turgeon B."/>
            <person name="Goodwin S."/>
            <person name="Spatafora J."/>
            <person name="Crous P."/>
            <person name="Grigoriev I."/>
        </authorList>
    </citation>
    <scope>NUCLEOTIDE SEQUENCE</scope>
    <source>
        <strain evidence="9">HMLAC05119</strain>
    </source>
</reference>
<evidence type="ECO:0000256" key="5">
    <source>
        <dbReference type="ARBA" id="ARBA00023132"/>
    </source>
</evidence>
<evidence type="ECO:0000313" key="9">
    <source>
        <dbReference type="EMBL" id="KAF1919735.1"/>
    </source>
</evidence>
<dbReference type="Gene3D" id="1.10.3450.20">
    <property type="match status" value="1"/>
</dbReference>
<sequence length="1040" mass="118011">MPSLSFARPSQPAAAQANSSALSFRNSPSTEAPKHNDPLQPLRAMADRVGKEVEKFAERVDHWHIHGNDSARTKYQTTVKLVGKFRDVAETQVKDLRRAHEAEHKKELDNSVRRRIQDMAEAPNTNGQTDLAQSFASTALSNQSSSSQEQTHLQNLRQWQAELATWELVLITIDQYITEPETNPSHDKHRKLAEVGGDKRYSPNSEIWDRFVIEDDQAREKALVLRWLEQTARNERSGVESITEELEAHSGRGSHTWTSGWLDTKGKIKQVKRLEGTDQPLAPGDFQLKATSNRTQDLTTHLDPDGPARQKRVLEQSDEYYERALWMVCYEMLRRGLPWNEVCEWAQERNEAWRGVSVGAACESHPNGGPNVSGPSVGYLFRRMCFYTARGARTPYERAVYGLLSGDLKQVQVVCRTWDDHLHAYYNALLLSRFDGYLLKNYPNRVNQKLNQKFVFQDAVANIGPWNDASRKVIDLLRQQKATAKESTHPIKLIQGALIAITLEDLLLKVGTGIADMLQNDDRPTNLMLHPDSERTDPGPKPVGAERNYTADQFYQDLAADPHALRILVHIFLLFKNGLGLLNFDDSADMSIWVAMDNVIVAYIELLRLTKRISLIPLYAAQLASERAAHCLARVLPDIRNTEEQKKTVGLFQQYGIDVGEVIAESYNFSFKNSGFTQFHKKRYPVIASPIARFKVLESSGSQDFGLWPGYRIRREFSGSSIESRDETIIETLQWYYFISHEYEQTFDHLTGALTIFLLNGRLGAAEKVINDLSVESLSLSRTEALCGYPFDITQPGVEHQDETQLHDHRSHLTAAALRNAIKHDSLPNARKHSAIVQRLRDASAAYYNLQLMVRILVLFREWRNEEEELIKIRTDQSRQYQDGSGNKKKADMSHVKDILESIEMVFSTLISGISRSVQLGGEKETDYSWKLKCAYIPEIVLAYISVLQTSAFFMQRDSAVSSGVKAVEIANLVADQENAWLQEVFLQTGRMSELVDALAMVSKAMLKLSEHEPKKTVTKKRGSKGETLRIWDLNAKDRV</sequence>
<proteinExistence type="inferred from homology"/>
<dbReference type="GO" id="GO:0017056">
    <property type="term" value="F:structural constituent of nuclear pore"/>
    <property type="evidence" value="ECO:0007669"/>
    <property type="project" value="UniProtKB-UniRule"/>
</dbReference>
<protein>
    <recommendedName>
        <fullName evidence="7">Nuclear pore complex protein</fullName>
    </recommendedName>
</protein>
<dbReference type="PANTHER" id="PTHR13003:SF2">
    <property type="entry name" value="NUCLEAR PORE COMPLEX PROTEIN NUP107"/>
    <property type="match status" value="1"/>
</dbReference>
<dbReference type="GO" id="GO:0006406">
    <property type="term" value="P:mRNA export from nucleus"/>
    <property type="evidence" value="ECO:0007669"/>
    <property type="project" value="TreeGrafter"/>
</dbReference>
<dbReference type="AlphaFoldDB" id="A0A6A5QVI5"/>
<comment type="function">
    <text evidence="7">Functions as a component of the nuclear pore complex (NPC).</text>
</comment>
<keyword evidence="10" id="KW-1185">Reference proteome</keyword>
<dbReference type="InterPro" id="IPR007252">
    <property type="entry name" value="Nup84/Nup107"/>
</dbReference>
<keyword evidence="7" id="KW-0472">Membrane</keyword>
<evidence type="ECO:0000256" key="3">
    <source>
        <dbReference type="ARBA" id="ARBA00022927"/>
    </source>
</evidence>
<accession>A0A6A5QVI5</accession>
<dbReference type="Proteomes" id="UP000800096">
    <property type="component" value="Unassembled WGS sequence"/>
</dbReference>
<evidence type="ECO:0000256" key="8">
    <source>
        <dbReference type="SAM" id="MobiDB-lite"/>
    </source>
</evidence>
<keyword evidence="5 7" id="KW-0906">Nuclear pore complex</keyword>
<evidence type="ECO:0000256" key="6">
    <source>
        <dbReference type="ARBA" id="ARBA00023242"/>
    </source>
</evidence>
<dbReference type="GO" id="GO:0006606">
    <property type="term" value="P:protein import into nucleus"/>
    <property type="evidence" value="ECO:0007669"/>
    <property type="project" value="TreeGrafter"/>
</dbReference>
<keyword evidence="2" id="KW-0509">mRNA transport</keyword>
<gene>
    <name evidence="9" type="ORF">BDU57DRAFT_443214</name>
</gene>
<feature type="compositionally biased region" description="Low complexity" evidence="8">
    <location>
        <begin position="1"/>
        <end position="24"/>
    </location>
</feature>
<evidence type="ECO:0000313" key="10">
    <source>
        <dbReference type="Proteomes" id="UP000800096"/>
    </source>
</evidence>
<name>A0A6A5QVI5_AMPQU</name>
<comment type="subcellular location">
    <subcellularLocation>
        <location evidence="7">Nucleus</location>
        <location evidence="7">Nuclear pore complex</location>
    </subcellularLocation>
    <subcellularLocation>
        <location evidence="7">Nucleus membrane</location>
    </subcellularLocation>
</comment>
<keyword evidence="4 7" id="KW-0811">Translocation</keyword>
<evidence type="ECO:0000256" key="7">
    <source>
        <dbReference type="RuleBase" id="RU365072"/>
    </source>
</evidence>
<keyword evidence="6 7" id="KW-0539">Nucleus</keyword>
<organism evidence="9 10">
    <name type="scientific">Ampelomyces quisqualis</name>
    <name type="common">Powdery mildew agent</name>
    <dbReference type="NCBI Taxonomy" id="50730"/>
    <lineage>
        <taxon>Eukaryota</taxon>
        <taxon>Fungi</taxon>
        <taxon>Dikarya</taxon>
        <taxon>Ascomycota</taxon>
        <taxon>Pezizomycotina</taxon>
        <taxon>Dothideomycetes</taxon>
        <taxon>Pleosporomycetidae</taxon>
        <taxon>Pleosporales</taxon>
        <taxon>Pleosporineae</taxon>
        <taxon>Phaeosphaeriaceae</taxon>
        <taxon>Ampelomyces</taxon>
    </lineage>
</organism>
<comment type="subunit">
    <text evidence="7">Part of the nuclear pore complex (NPC).</text>
</comment>
<evidence type="ECO:0000256" key="2">
    <source>
        <dbReference type="ARBA" id="ARBA00022816"/>
    </source>
</evidence>
<dbReference type="Pfam" id="PF04121">
    <property type="entry name" value="Nup84_Nup100"/>
    <property type="match status" value="1"/>
</dbReference>